<keyword evidence="8" id="KW-0670">Pyruvate</keyword>
<comment type="function">
    <text evidence="4">The pyruvate dehydrogenase complex catalyzes the overall conversion of pyruvate to acetyl-CoA and CO(2). It contains multiple copies of three enzymatic components: pyruvate dehydrogenase (E1), dihydrolipoamide acetyltransferase (E2) and lipoamide dehydrogenase (E3).</text>
</comment>
<dbReference type="Gene3D" id="3.40.50.970">
    <property type="match status" value="1"/>
</dbReference>
<dbReference type="AlphaFoldDB" id="A0A933L1F2"/>
<proteinExistence type="predicted"/>
<comment type="cofactor">
    <cofactor evidence="1">
        <name>thiamine diphosphate</name>
        <dbReference type="ChEBI" id="CHEBI:58937"/>
    </cofactor>
</comment>
<evidence type="ECO:0000259" key="7">
    <source>
        <dbReference type="Pfam" id="PF00676"/>
    </source>
</evidence>
<dbReference type="GO" id="GO:0004739">
    <property type="term" value="F:pyruvate dehydrogenase (acetyl-transferring) activity"/>
    <property type="evidence" value="ECO:0007669"/>
    <property type="project" value="UniProtKB-EC"/>
</dbReference>
<comment type="caution">
    <text evidence="8">The sequence shown here is derived from an EMBL/GenBank/DDBJ whole genome shotgun (WGS) entry which is preliminary data.</text>
</comment>
<evidence type="ECO:0000256" key="4">
    <source>
        <dbReference type="ARBA" id="ARBA00025211"/>
    </source>
</evidence>
<keyword evidence="6" id="KW-1133">Transmembrane helix</keyword>
<organism evidence="8 9">
    <name type="scientific">Devosia nanyangense</name>
    <dbReference type="NCBI Taxonomy" id="1228055"/>
    <lineage>
        <taxon>Bacteria</taxon>
        <taxon>Pseudomonadati</taxon>
        <taxon>Pseudomonadota</taxon>
        <taxon>Alphaproteobacteria</taxon>
        <taxon>Hyphomicrobiales</taxon>
        <taxon>Devosiaceae</taxon>
        <taxon>Devosia</taxon>
    </lineage>
</organism>
<dbReference type="PANTHER" id="PTHR11516:SF60">
    <property type="entry name" value="PYRUVATE DEHYDROGENASE E1 COMPONENT SUBUNIT ALPHA"/>
    <property type="match status" value="1"/>
</dbReference>
<evidence type="ECO:0000256" key="3">
    <source>
        <dbReference type="ARBA" id="ARBA00023052"/>
    </source>
</evidence>
<evidence type="ECO:0000256" key="1">
    <source>
        <dbReference type="ARBA" id="ARBA00001964"/>
    </source>
</evidence>
<protein>
    <submittedName>
        <fullName evidence="8">Pyruvate dehydrogenase (Acetyl-transferring) E1 component subunit alpha</fullName>
    </submittedName>
</protein>
<evidence type="ECO:0000256" key="2">
    <source>
        <dbReference type="ARBA" id="ARBA00023002"/>
    </source>
</evidence>
<keyword evidence="6" id="KW-0812">Transmembrane</keyword>
<dbReference type="EMBL" id="JACRAF010000018">
    <property type="protein sequence ID" value="MBI4921342.1"/>
    <property type="molecule type" value="Genomic_DNA"/>
</dbReference>
<dbReference type="Pfam" id="PF00676">
    <property type="entry name" value="E1_dh"/>
    <property type="match status" value="1"/>
</dbReference>
<sequence length="261" mass="27300">ALGVTPSGVIGEICGRVIGCAGGLGGSMHLVEPSVGLLPTFAIVGAGLPVACGAAMAARARGKDRVAVSIFGDGSANIGAFHEALNFASIRKLPVIFICENNLYGEYSRINLTTPVEDIAIRATSYDMPGVVVDGQDVDAVAKAVQAAVARARAGEGPSLLEMKTYRYSGHSRSDPATYRLPGELDAWLKRDPINLFADRLEGEKVIASGGLASLSHDVRAVVEEATSEVLASPAPELDQILAHVSAQSSGGDRRWNFWSK</sequence>
<accession>A0A933L1F2</accession>
<evidence type="ECO:0000313" key="8">
    <source>
        <dbReference type="EMBL" id="MBI4921342.1"/>
    </source>
</evidence>
<evidence type="ECO:0000256" key="6">
    <source>
        <dbReference type="SAM" id="Phobius"/>
    </source>
</evidence>
<feature type="domain" description="Dehydrogenase E1 component" evidence="7">
    <location>
        <begin position="3"/>
        <end position="237"/>
    </location>
</feature>
<dbReference type="InterPro" id="IPR029061">
    <property type="entry name" value="THDP-binding"/>
</dbReference>
<dbReference type="Proteomes" id="UP000782610">
    <property type="component" value="Unassembled WGS sequence"/>
</dbReference>
<dbReference type="InterPro" id="IPR050642">
    <property type="entry name" value="PDH_E1_Alpha_Subunit"/>
</dbReference>
<evidence type="ECO:0000256" key="5">
    <source>
        <dbReference type="ARBA" id="ARBA00051231"/>
    </source>
</evidence>
<feature type="non-terminal residue" evidence="8">
    <location>
        <position position="1"/>
    </location>
</feature>
<feature type="transmembrane region" description="Helical" evidence="6">
    <location>
        <begin position="37"/>
        <end position="58"/>
    </location>
</feature>
<dbReference type="InterPro" id="IPR001017">
    <property type="entry name" value="DH_E1"/>
</dbReference>
<keyword evidence="2" id="KW-0560">Oxidoreductase</keyword>
<dbReference type="PANTHER" id="PTHR11516">
    <property type="entry name" value="PYRUVATE DEHYDROGENASE E1 COMPONENT, ALPHA SUBUNIT BACTERIAL AND ORGANELLAR"/>
    <property type="match status" value="1"/>
</dbReference>
<dbReference type="SUPFAM" id="SSF52518">
    <property type="entry name" value="Thiamin diphosphate-binding fold (THDP-binding)"/>
    <property type="match status" value="1"/>
</dbReference>
<keyword evidence="6" id="KW-0472">Membrane</keyword>
<dbReference type="GO" id="GO:0006086">
    <property type="term" value="P:pyruvate decarboxylation to acetyl-CoA"/>
    <property type="evidence" value="ECO:0007669"/>
    <property type="project" value="TreeGrafter"/>
</dbReference>
<keyword evidence="3" id="KW-0786">Thiamine pyrophosphate</keyword>
<comment type="catalytic activity">
    <reaction evidence="5">
        <text>N(6)-[(R)-lipoyl]-L-lysyl-[protein] + pyruvate + H(+) = N(6)-[(R)-S(8)-acetyldihydrolipoyl]-L-lysyl-[protein] + CO2</text>
        <dbReference type="Rhea" id="RHEA:19189"/>
        <dbReference type="Rhea" id="RHEA-COMP:10474"/>
        <dbReference type="Rhea" id="RHEA-COMP:10478"/>
        <dbReference type="ChEBI" id="CHEBI:15361"/>
        <dbReference type="ChEBI" id="CHEBI:15378"/>
        <dbReference type="ChEBI" id="CHEBI:16526"/>
        <dbReference type="ChEBI" id="CHEBI:83099"/>
        <dbReference type="ChEBI" id="CHEBI:83111"/>
        <dbReference type="EC" id="1.2.4.1"/>
    </reaction>
</comment>
<evidence type="ECO:0000313" key="9">
    <source>
        <dbReference type="Proteomes" id="UP000782610"/>
    </source>
</evidence>
<name>A0A933L1F2_9HYPH</name>
<gene>
    <name evidence="8" type="ORF">HY834_06295</name>
</gene>
<dbReference type="CDD" id="cd02000">
    <property type="entry name" value="TPP_E1_PDC_ADC_BCADC"/>
    <property type="match status" value="1"/>
</dbReference>
<reference evidence="8" key="1">
    <citation type="submission" date="2020-07" db="EMBL/GenBank/DDBJ databases">
        <title>Huge and variable diversity of episymbiotic CPR bacteria and DPANN archaea in groundwater ecosystems.</title>
        <authorList>
            <person name="He C.Y."/>
            <person name="Keren R."/>
            <person name="Whittaker M."/>
            <person name="Farag I.F."/>
            <person name="Doudna J."/>
            <person name="Cate J.H.D."/>
            <person name="Banfield J.F."/>
        </authorList>
    </citation>
    <scope>NUCLEOTIDE SEQUENCE</scope>
    <source>
        <strain evidence="8">NC_groundwater_1586_Pr3_B-0.1um_66_15</strain>
    </source>
</reference>